<protein>
    <submittedName>
        <fullName evidence="2">PSP1 domain protein</fullName>
    </submittedName>
</protein>
<dbReference type="EMBL" id="LCBL01000004">
    <property type="protein sequence ID" value="KKS08874.1"/>
    <property type="molecule type" value="Genomic_DNA"/>
</dbReference>
<comment type="caution">
    <text evidence="2">The sequence shown here is derived from an EMBL/GenBank/DDBJ whole genome shotgun (WGS) entry which is preliminary data.</text>
</comment>
<accession>A0A0G0W7A2</accession>
<dbReference type="PROSITE" id="PS51411">
    <property type="entry name" value="PSP1_C"/>
    <property type="match status" value="1"/>
</dbReference>
<dbReference type="Proteomes" id="UP000033869">
    <property type="component" value="Unassembled WGS sequence"/>
</dbReference>
<evidence type="ECO:0000313" key="2">
    <source>
        <dbReference type="EMBL" id="KKS08874.1"/>
    </source>
</evidence>
<evidence type="ECO:0000313" key="3">
    <source>
        <dbReference type="Proteomes" id="UP000033869"/>
    </source>
</evidence>
<feature type="domain" description="PSP1 C-terminal" evidence="1">
    <location>
        <begin position="58"/>
        <end position="143"/>
    </location>
</feature>
<sequence>MKLAGVQFPYSLKIYDFNQIDIELKLGERVVVETVQGQEIGRVVYLNKNKRTATEEIKPILRKATEEDLLKAEELKKEAKEYMPEFEKQVKIFELKMKPVVADISIDEKRLTFYFVSENRVDFRDLVRELARVYKKQIRLLQIGSRDAARIMGGFGRCGREVCCQRFLIDLESITMDMAREQNITQKSGSKISGICGRLMCCLAFEIDDKEKIEKEIEKQIS</sequence>
<dbReference type="InterPro" id="IPR007557">
    <property type="entry name" value="PSP1_C"/>
</dbReference>
<organism evidence="2 3">
    <name type="scientific">candidate division CPR2 bacterium GW2011_GWC1_41_48</name>
    <dbReference type="NCBI Taxonomy" id="1618344"/>
    <lineage>
        <taxon>Bacteria</taxon>
        <taxon>Bacteria division CPR2</taxon>
    </lineage>
</organism>
<dbReference type="Pfam" id="PF04468">
    <property type="entry name" value="PSP1"/>
    <property type="match status" value="1"/>
</dbReference>
<proteinExistence type="predicted"/>
<evidence type="ECO:0000259" key="1">
    <source>
        <dbReference type="PROSITE" id="PS51411"/>
    </source>
</evidence>
<dbReference type="PANTHER" id="PTHR43830:SF3">
    <property type="entry name" value="PROTEIN PSP1"/>
    <property type="match status" value="1"/>
</dbReference>
<dbReference type="AlphaFoldDB" id="A0A0G0W7A2"/>
<name>A0A0G0W7A2_UNCC2</name>
<dbReference type="PANTHER" id="PTHR43830">
    <property type="entry name" value="PROTEIN PSP1"/>
    <property type="match status" value="1"/>
</dbReference>
<gene>
    <name evidence="2" type="ORF">UU65_C0004G0085</name>
</gene>
<dbReference type="NCBIfam" id="NF041131">
    <property type="entry name" value="RicT_YaaT_fam"/>
    <property type="match status" value="1"/>
</dbReference>
<dbReference type="PATRIC" id="fig|1618344.3.peg.1016"/>
<dbReference type="GO" id="GO:0005737">
    <property type="term" value="C:cytoplasm"/>
    <property type="evidence" value="ECO:0007669"/>
    <property type="project" value="TreeGrafter"/>
</dbReference>
<dbReference type="InterPro" id="IPR047767">
    <property type="entry name" value="PSP1-like"/>
</dbReference>
<reference evidence="2 3" key="1">
    <citation type="journal article" date="2015" name="Nature">
        <title>rRNA introns, odd ribosomes, and small enigmatic genomes across a large radiation of phyla.</title>
        <authorList>
            <person name="Brown C.T."/>
            <person name="Hug L.A."/>
            <person name="Thomas B.C."/>
            <person name="Sharon I."/>
            <person name="Castelle C.J."/>
            <person name="Singh A."/>
            <person name="Wilkins M.J."/>
            <person name="Williams K.H."/>
            <person name="Banfield J.F."/>
        </authorList>
    </citation>
    <scope>NUCLEOTIDE SEQUENCE [LARGE SCALE GENOMIC DNA]</scope>
</reference>